<evidence type="ECO:0000313" key="1">
    <source>
        <dbReference type="EMBL" id="NIH55618.1"/>
    </source>
</evidence>
<keyword evidence="2" id="KW-1185">Reference proteome</keyword>
<proteinExistence type="predicted"/>
<accession>A0ABX0SB57</accession>
<evidence type="ECO:0000313" key="2">
    <source>
        <dbReference type="Proteomes" id="UP000749311"/>
    </source>
</evidence>
<gene>
    <name evidence="1" type="ORF">FB473_000263</name>
</gene>
<dbReference type="Proteomes" id="UP000749311">
    <property type="component" value="Unassembled WGS sequence"/>
</dbReference>
<name>A0ABX0SB57_9ACTN</name>
<dbReference type="EMBL" id="JAAMOZ010000001">
    <property type="protein sequence ID" value="NIH55618.1"/>
    <property type="molecule type" value="Genomic_DNA"/>
</dbReference>
<protein>
    <recommendedName>
        <fullName evidence="3">Lipoprotein</fullName>
    </recommendedName>
</protein>
<organism evidence="1 2">
    <name type="scientific">Brooklawnia cerclae</name>
    <dbReference type="NCBI Taxonomy" id="349934"/>
    <lineage>
        <taxon>Bacteria</taxon>
        <taxon>Bacillati</taxon>
        <taxon>Actinomycetota</taxon>
        <taxon>Actinomycetes</taxon>
        <taxon>Propionibacteriales</taxon>
        <taxon>Propionibacteriaceae</taxon>
        <taxon>Brooklawnia</taxon>
    </lineage>
</organism>
<reference evidence="1 2" key="1">
    <citation type="submission" date="2020-02" db="EMBL/GenBank/DDBJ databases">
        <title>Sequencing the genomes of 1000 actinobacteria strains.</title>
        <authorList>
            <person name="Klenk H.-P."/>
        </authorList>
    </citation>
    <scope>NUCLEOTIDE SEQUENCE [LARGE SCALE GENOMIC DNA]</scope>
    <source>
        <strain evidence="1 2">DSM 19609</strain>
    </source>
</reference>
<comment type="caution">
    <text evidence="1">The sequence shown here is derived from an EMBL/GenBank/DDBJ whole genome shotgun (WGS) entry which is preliminary data.</text>
</comment>
<sequence>MTTVFRATLASVVSTCYFLTACSSTEQPDLEPLPPISDYVPSDWDIAKYESNLESLATEYKLQDLPDVAIVRWVDPEDSIPLMVECLQAAGVDVVQTDTSSYTVEAAPGQEDSVHLATYVCTAQYPTRMDIDRPLSDLEMKAVYDHLVDEWLPCASDQGYEGLSKPSFEVYARSLSGETVDPVYEELSRKYQPSDEELQALMEACPLRPSGFRSYQR</sequence>
<dbReference type="RefSeq" id="WP_167164109.1">
    <property type="nucleotide sequence ID" value="NZ_BAAAOO010000012.1"/>
</dbReference>
<evidence type="ECO:0008006" key="3">
    <source>
        <dbReference type="Google" id="ProtNLM"/>
    </source>
</evidence>
<dbReference type="PROSITE" id="PS51257">
    <property type="entry name" value="PROKAR_LIPOPROTEIN"/>
    <property type="match status" value="1"/>
</dbReference>